<dbReference type="Gene3D" id="3.90.830.10">
    <property type="entry name" value="Syntaxin Binding Protein 1, Chain A, domain 2"/>
    <property type="match status" value="1"/>
</dbReference>
<dbReference type="PIRSF" id="PIRSF005715">
    <property type="entry name" value="VPS45_Sec1"/>
    <property type="match status" value="1"/>
</dbReference>
<dbReference type="Gene3D" id="3.40.50.1910">
    <property type="match status" value="1"/>
</dbReference>
<evidence type="ECO:0000256" key="1">
    <source>
        <dbReference type="ARBA" id="ARBA00009884"/>
    </source>
</evidence>
<accession>A0A1R0GQ10</accession>
<dbReference type="InterPro" id="IPR043127">
    <property type="entry name" value="Sec-1-like_dom3a"/>
</dbReference>
<dbReference type="InterPro" id="IPR036045">
    <property type="entry name" value="Sec1-like_sf"/>
</dbReference>
<dbReference type="GO" id="GO:0016192">
    <property type="term" value="P:vesicle-mediated transport"/>
    <property type="evidence" value="ECO:0007669"/>
    <property type="project" value="InterPro"/>
</dbReference>
<dbReference type="STRING" id="133383.A0A1R0GQ10"/>
<comment type="similarity">
    <text evidence="1">Belongs to the STXBP/unc-18/SEC1 family.</text>
</comment>
<protein>
    <submittedName>
        <fullName evidence="2">Vacuolar protein sorting-associated protein 45</fullName>
    </submittedName>
</protein>
<dbReference type="SUPFAM" id="SSF56815">
    <property type="entry name" value="Sec1/munc18-like (SM) proteins"/>
    <property type="match status" value="1"/>
</dbReference>
<sequence>MALISAIQSYVERMLSQVSGMKILLLDEETTSIVSVAYTQTQLLSKEVYLVDKIGNQNRERIKHLNCIIFVRPTETSITSIVQELMSPKYANYYIFFSNVIKKSVIETLAEHDELEVVKDIQEYYADYLAVLPDMFSLGMNSNNYPLFEKPDVWNPHALQRATQGLFSLFLSLKQNPSLIRYEANSNMAYQLAKELNEIVVSTENDDFFKKSMHLNFGDLGVSIKDYVNSFQETSKSNQKLDTIDDMKKFVENYPEYRKLSGNVSKHVTLVSELSRLVSDRNLLKVSELEQSLVCNGNFQTDEHMRQLQDLIKNPKIRSEEKVCLVLIFILRYEKSQNTNINYLKGLLIESNVSPESVSMIDVVLLYCGYKHRQGDLFSPDDIFSRGKSVIKRGLKGIDNVYTQHTPFYIDNMVKLIKETKNNSKIESLFPALPGTKNNRIGISKRLLVIFFVGGVTYAEQNDISKIQAQVGKELGVQIVIGGTNIINSKTFIQNLNDTFFP</sequence>
<dbReference type="PANTHER" id="PTHR11679">
    <property type="entry name" value="VESICLE PROTEIN SORTING-ASSOCIATED"/>
    <property type="match status" value="1"/>
</dbReference>
<dbReference type="Gene3D" id="3.40.50.2060">
    <property type="match status" value="1"/>
</dbReference>
<dbReference type="OrthoDB" id="10266265at2759"/>
<dbReference type="Gene3D" id="1.25.40.60">
    <property type="match status" value="1"/>
</dbReference>
<dbReference type="AlphaFoldDB" id="A0A1R0GQ10"/>
<dbReference type="EMBL" id="LSSL01005197">
    <property type="protein sequence ID" value="OLY78964.1"/>
    <property type="molecule type" value="Genomic_DNA"/>
</dbReference>
<dbReference type="Proteomes" id="UP000187455">
    <property type="component" value="Unassembled WGS sequence"/>
</dbReference>
<reference evidence="2 3" key="1">
    <citation type="journal article" date="2016" name="Mol. Biol. Evol.">
        <title>Genome-Wide Survey of Gut Fungi (Harpellales) Reveals the First Horizontally Transferred Ubiquitin Gene from a Mosquito Host.</title>
        <authorList>
            <person name="Wang Y."/>
            <person name="White M.M."/>
            <person name="Kvist S."/>
            <person name="Moncalvo J.M."/>
        </authorList>
    </citation>
    <scope>NUCLEOTIDE SEQUENCE [LARGE SCALE GENOMIC DNA]</scope>
    <source>
        <strain evidence="2 3">ALG-7-W6</strain>
    </source>
</reference>
<gene>
    <name evidence="2" type="ORF">AYI68_g6977</name>
</gene>
<dbReference type="InterPro" id="IPR043154">
    <property type="entry name" value="Sec-1-like_dom1"/>
</dbReference>
<name>A0A1R0GQ10_9FUNG</name>
<proteinExistence type="inferred from homology"/>
<evidence type="ECO:0000313" key="3">
    <source>
        <dbReference type="Proteomes" id="UP000187455"/>
    </source>
</evidence>
<organism evidence="2 3">
    <name type="scientific">Smittium mucronatum</name>
    <dbReference type="NCBI Taxonomy" id="133383"/>
    <lineage>
        <taxon>Eukaryota</taxon>
        <taxon>Fungi</taxon>
        <taxon>Fungi incertae sedis</taxon>
        <taxon>Zoopagomycota</taxon>
        <taxon>Kickxellomycotina</taxon>
        <taxon>Harpellomycetes</taxon>
        <taxon>Harpellales</taxon>
        <taxon>Legeriomycetaceae</taxon>
        <taxon>Smittium</taxon>
    </lineage>
</organism>
<keyword evidence="3" id="KW-1185">Reference proteome</keyword>
<dbReference type="InterPro" id="IPR001619">
    <property type="entry name" value="Sec1-like"/>
</dbReference>
<dbReference type="InterPro" id="IPR027482">
    <property type="entry name" value="Sec1-like_dom2"/>
</dbReference>
<comment type="caution">
    <text evidence="2">The sequence shown here is derived from an EMBL/GenBank/DDBJ whole genome shotgun (WGS) entry which is preliminary data.</text>
</comment>
<dbReference type="Pfam" id="PF00995">
    <property type="entry name" value="Sec1"/>
    <property type="match status" value="1"/>
</dbReference>
<evidence type="ECO:0000313" key="2">
    <source>
        <dbReference type="EMBL" id="OLY78964.1"/>
    </source>
</evidence>